<feature type="coiled-coil region" evidence="1">
    <location>
        <begin position="113"/>
        <end position="145"/>
    </location>
</feature>
<evidence type="ECO:0000313" key="3">
    <source>
        <dbReference type="Proteomes" id="UP000752013"/>
    </source>
</evidence>
<keyword evidence="1" id="KW-0175">Coiled coil</keyword>
<protein>
    <submittedName>
        <fullName evidence="2">Uncharacterized protein</fullName>
    </submittedName>
</protein>
<evidence type="ECO:0000256" key="1">
    <source>
        <dbReference type="SAM" id="Coils"/>
    </source>
</evidence>
<dbReference type="RefSeq" id="WP_167704513.1">
    <property type="nucleotide sequence ID" value="NZ_CP118171.1"/>
</dbReference>
<dbReference type="EMBL" id="JAATLK010000004">
    <property type="protein sequence ID" value="NIZ47762.1"/>
    <property type="molecule type" value="Genomic_DNA"/>
</dbReference>
<reference evidence="2" key="1">
    <citation type="submission" date="2020-03" db="EMBL/GenBank/DDBJ databases">
        <title>Spirochaetal bacteria isolated from arthropods constitute a novel genus Entomospira genus novum within the order Spirochaetales.</title>
        <authorList>
            <person name="Grana-Miraglia L."/>
            <person name="Sikutova S."/>
            <person name="Fingerle V."/>
            <person name="Sing A."/>
            <person name="Castillo-Ramirez S."/>
            <person name="Margos G."/>
            <person name="Rudolf I."/>
        </authorList>
    </citation>
    <scope>NUCLEOTIDE SEQUENCE</scope>
    <source>
        <strain evidence="2">BR208</strain>
    </source>
</reference>
<keyword evidence="3" id="KW-1185">Reference proteome</keyword>
<evidence type="ECO:0000313" key="2">
    <source>
        <dbReference type="EMBL" id="NIZ47762.1"/>
    </source>
</evidence>
<dbReference type="Proteomes" id="UP000752013">
    <property type="component" value="Unassembled WGS sequence"/>
</dbReference>
<proteinExistence type="predicted"/>
<gene>
    <name evidence="2" type="ORF">HCT46_07530</name>
</gene>
<accession>A0A968KYP3</accession>
<comment type="caution">
    <text evidence="2">The sequence shown here is derived from an EMBL/GenBank/DDBJ whole genome shotgun (WGS) entry which is preliminary data.</text>
</comment>
<organism evidence="2 3">
    <name type="scientific">Entomospira nematocerorum</name>
    <dbReference type="NCBI Taxonomy" id="2719987"/>
    <lineage>
        <taxon>Bacteria</taxon>
        <taxon>Pseudomonadati</taxon>
        <taxon>Spirochaetota</taxon>
        <taxon>Spirochaetia</taxon>
        <taxon>Spirochaetales</taxon>
        <taxon>Spirochaetaceae</taxon>
        <taxon>Entomospira</taxon>
    </lineage>
</organism>
<dbReference type="AlphaFoldDB" id="A0A968KYP3"/>
<name>A0A968KYP3_9SPIO</name>
<sequence>MELITGKDLAIALGVSASQITRARQAGYINYVEGETKYHLEAATKGWQYSQSVKRGALINLTKTAEILQTTKSNITQMSQAGKLKAVQIGNKELFFSLKDVEAMKQSRQRESKEQETSDKDEKELKKQSLELDIAIKKITLLERQGRVMPIETVQQQNTMLIHKIDEYMAIGAERIAQAIRHCQSDDDRRMKIDYELHRFVKDLKRFMSEREVV</sequence>